<dbReference type="GO" id="GO:0030020">
    <property type="term" value="F:extracellular matrix structural constituent conferring tensile strength"/>
    <property type="evidence" value="ECO:0007669"/>
    <property type="project" value="TreeGrafter"/>
</dbReference>
<dbReference type="PANTHER" id="PTHR24023:SF1095">
    <property type="entry name" value="EGF-LIKE DOMAIN-CONTAINING PROTEIN"/>
    <property type="match status" value="1"/>
</dbReference>
<dbReference type="Pfam" id="PF01391">
    <property type="entry name" value="Collagen"/>
    <property type="match status" value="1"/>
</dbReference>
<proteinExistence type="predicted"/>
<dbReference type="Pfam" id="PF13884">
    <property type="entry name" value="Peptidase_S74"/>
    <property type="match status" value="1"/>
</dbReference>
<keyword evidence="6" id="KW-1185">Reference proteome</keyword>
<dbReference type="GO" id="GO:0030198">
    <property type="term" value="P:extracellular matrix organization"/>
    <property type="evidence" value="ECO:0007669"/>
    <property type="project" value="TreeGrafter"/>
</dbReference>
<feature type="compositionally biased region" description="Low complexity" evidence="2">
    <location>
        <begin position="201"/>
        <end position="255"/>
    </location>
</feature>
<gene>
    <name evidence="5" type="ORF">HYN86_17310</name>
</gene>
<dbReference type="InterPro" id="IPR030392">
    <property type="entry name" value="S74_ICA"/>
</dbReference>
<dbReference type="GO" id="GO:0005615">
    <property type="term" value="C:extracellular space"/>
    <property type="evidence" value="ECO:0007669"/>
    <property type="project" value="TreeGrafter"/>
</dbReference>
<dbReference type="Gene3D" id="1.10.10.10">
    <property type="entry name" value="Winged helix-like DNA-binding domain superfamily/Winged helix DNA-binding domain"/>
    <property type="match status" value="1"/>
</dbReference>
<dbReference type="GO" id="GO:0031012">
    <property type="term" value="C:extracellular matrix"/>
    <property type="evidence" value="ECO:0007669"/>
    <property type="project" value="TreeGrafter"/>
</dbReference>
<feature type="signal peptide" evidence="3">
    <location>
        <begin position="1"/>
        <end position="22"/>
    </location>
</feature>
<dbReference type="PANTHER" id="PTHR24023">
    <property type="entry name" value="COLLAGEN ALPHA"/>
    <property type="match status" value="1"/>
</dbReference>
<dbReference type="PROSITE" id="PS51688">
    <property type="entry name" value="ICA"/>
    <property type="match status" value="1"/>
</dbReference>
<evidence type="ECO:0000256" key="3">
    <source>
        <dbReference type="SAM" id="SignalP"/>
    </source>
</evidence>
<feature type="compositionally biased region" description="Low complexity" evidence="2">
    <location>
        <begin position="144"/>
        <end position="153"/>
    </location>
</feature>
<name>A0A344LWG3_9FLAO</name>
<feature type="compositionally biased region" description="Low complexity" evidence="2">
    <location>
        <begin position="285"/>
        <end position="307"/>
    </location>
</feature>
<feature type="compositionally biased region" description="Low complexity" evidence="2">
    <location>
        <begin position="169"/>
        <end position="190"/>
    </location>
</feature>
<feature type="coiled-coil region" evidence="1">
    <location>
        <begin position="756"/>
        <end position="790"/>
    </location>
</feature>
<evidence type="ECO:0000313" key="6">
    <source>
        <dbReference type="Proteomes" id="UP000251561"/>
    </source>
</evidence>
<reference evidence="5 6" key="1">
    <citation type="submission" date="2018-06" db="EMBL/GenBank/DDBJ databases">
        <title>Genome sequencing of Flavobacterium.</title>
        <authorList>
            <person name="Baek M.-G."/>
            <person name="Yi H."/>
        </authorList>
    </citation>
    <scope>NUCLEOTIDE SEQUENCE [LARGE SCALE GENOMIC DNA]</scope>
    <source>
        <strain evidence="5 6">HYN0086</strain>
    </source>
</reference>
<dbReference type="InterPro" id="IPR050149">
    <property type="entry name" value="Collagen_superfamily"/>
</dbReference>
<evidence type="ECO:0000256" key="1">
    <source>
        <dbReference type="SAM" id="Coils"/>
    </source>
</evidence>
<evidence type="ECO:0000259" key="4">
    <source>
        <dbReference type="PROSITE" id="PS51688"/>
    </source>
</evidence>
<dbReference type="OrthoDB" id="1247310at2"/>
<feature type="domain" description="Peptidase S74" evidence="4">
    <location>
        <begin position="674"/>
        <end position="770"/>
    </location>
</feature>
<protein>
    <recommendedName>
        <fullName evidence="4">Peptidase S74 domain-containing protein</fullName>
    </recommendedName>
</protein>
<accession>A0A344LWG3</accession>
<keyword evidence="3" id="KW-0732">Signal</keyword>
<dbReference type="EMBL" id="CP030261">
    <property type="protein sequence ID" value="AXB58255.1"/>
    <property type="molecule type" value="Genomic_DNA"/>
</dbReference>
<feature type="region of interest" description="Disordered" evidence="2">
    <location>
        <begin position="144"/>
        <end position="324"/>
    </location>
</feature>
<dbReference type="InterPro" id="IPR036388">
    <property type="entry name" value="WH-like_DNA-bd_sf"/>
</dbReference>
<evidence type="ECO:0000256" key="2">
    <source>
        <dbReference type="SAM" id="MobiDB-lite"/>
    </source>
</evidence>
<dbReference type="KEGG" id="ffl:HYN86_17310"/>
<evidence type="ECO:0000313" key="5">
    <source>
        <dbReference type="EMBL" id="AXB58255.1"/>
    </source>
</evidence>
<dbReference type="AlphaFoldDB" id="A0A344LWG3"/>
<feature type="chain" id="PRO_5016905226" description="Peptidase S74 domain-containing protein" evidence="3">
    <location>
        <begin position="23"/>
        <end position="795"/>
    </location>
</feature>
<organism evidence="5 6">
    <name type="scientific">Flavobacterium fluviale</name>
    <dbReference type="NCBI Taxonomy" id="2249356"/>
    <lineage>
        <taxon>Bacteria</taxon>
        <taxon>Pseudomonadati</taxon>
        <taxon>Bacteroidota</taxon>
        <taxon>Flavobacteriia</taxon>
        <taxon>Flavobacteriales</taxon>
        <taxon>Flavobacteriaceae</taxon>
        <taxon>Flavobacterium</taxon>
    </lineage>
</organism>
<dbReference type="InterPro" id="IPR008160">
    <property type="entry name" value="Collagen"/>
</dbReference>
<keyword evidence="1" id="KW-0175">Coiled coil</keyword>
<sequence length="795" mass="82822">MKHFKDGIIVILALFGFYSAQAQVGVGTLTPDNSAQLDITSSNKGVLMPRVALTKTTDQSPVTGVIAKSLLVYNTATVNDVTPGFYYWDGSKWSRMIAGNDPIQFTETLTTLHYDNTNNQLTYIDEKGVSNVLQLLSQAGPQGMQGIQGIPGAVGPQGPQGEQGATGLQGEQGAAGPQGPQGEQGVAGPQGIQGEPGLTGPQGIQGEQGAAGPQGPQGEQGAAGPQGPQGEQGAVGPQGPQGEQGAAGPQGIQGETGAAGPQGIQGETGATGPQGIQGETGATGPQGIQGEQGVPGPQGIQGIQGLQGEKGEAGAPPTIGAGSVTSSNLITVTNGANNAFKDTEISLTAGTAGQIMQTVGTTPTWVDAPLAVKEPWFNTATNKQATENTQNIYQMGNIGIGTAFPNAPLQFENVFANRKIVLYQNGNNDNMVYGLGVNNAQFRLQVPTTANGFSFNAGTGATGSKELARIYGNGKMHVANAIIVDADGISDGTLSPANSGLVFGSVSSQVGISSNRTSVVSGSNRFGLDFWTENVKRMSINTVGNVGIGTTAPDTRFNVEGGISHFRNDGKQLVVENSTSTDGSNELIFKAGTTGYYLGTAIGGTSGNNFSIARARYMNPNLAISPGVATRIFQIDGTTNNFSIGDGLPTADKLTVYGTISCVDANGTAFNVTSDRRYKKDIAPITDALSIVERVQGVSYNWRKEEFKEMNFNDKHQLGVIAQDIEKILPEAVSKNDQGFYTVNYTMLIPVLVEAVKEQQKEISTSNAAIKELQNNQAMQQKEIEELKALIKNLK</sequence>
<dbReference type="Proteomes" id="UP000251561">
    <property type="component" value="Chromosome"/>
</dbReference>
<dbReference type="RefSeq" id="WP_113679179.1">
    <property type="nucleotide sequence ID" value="NZ_CP030261.1"/>
</dbReference>